<organism evidence="2 3">
    <name type="scientific">Croceicoccus ponticola</name>
    <dbReference type="NCBI Taxonomy" id="2217664"/>
    <lineage>
        <taxon>Bacteria</taxon>
        <taxon>Pseudomonadati</taxon>
        <taxon>Pseudomonadota</taxon>
        <taxon>Alphaproteobacteria</taxon>
        <taxon>Sphingomonadales</taxon>
        <taxon>Erythrobacteraceae</taxon>
        <taxon>Croceicoccus</taxon>
    </lineage>
</organism>
<dbReference type="AlphaFoldDB" id="A0A437GWJ6"/>
<dbReference type="RefSeq" id="WP_127613494.1">
    <property type="nucleotide sequence ID" value="NZ_RXOL01000008.1"/>
</dbReference>
<feature type="region of interest" description="Disordered" evidence="1">
    <location>
        <begin position="290"/>
        <end position="319"/>
    </location>
</feature>
<accession>A0A437GWJ6</accession>
<dbReference type="Proteomes" id="UP000283003">
    <property type="component" value="Unassembled WGS sequence"/>
</dbReference>
<protein>
    <submittedName>
        <fullName evidence="2">Uncharacterized protein</fullName>
    </submittedName>
</protein>
<dbReference type="EMBL" id="RXOL01000008">
    <property type="protein sequence ID" value="RVQ65293.1"/>
    <property type="molecule type" value="Genomic_DNA"/>
</dbReference>
<evidence type="ECO:0000313" key="2">
    <source>
        <dbReference type="EMBL" id="RVQ65293.1"/>
    </source>
</evidence>
<name>A0A437GWJ6_9SPHN</name>
<comment type="caution">
    <text evidence="2">The sequence shown here is derived from an EMBL/GenBank/DDBJ whole genome shotgun (WGS) entry which is preliminary data.</text>
</comment>
<evidence type="ECO:0000313" key="3">
    <source>
        <dbReference type="Proteomes" id="UP000283003"/>
    </source>
</evidence>
<proteinExistence type="predicted"/>
<evidence type="ECO:0000256" key="1">
    <source>
        <dbReference type="SAM" id="MobiDB-lite"/>
    </source>
</evidence>
<reference evidence="2 3" key="1">
    <citation type="submission" date="2018-12" db="EMBL/GenBank/DDBJ databases">
        <title>Croceicoccus ponticola sp. nov., a lipolytic bacterium isolated from seawater.</title>
        <authorList>
            <person name="Yoon J.-H."/>
        </authorList>
    </citation>
    <scope>NUCLEOTIDE SEQUENCE [LARGE SCALE GENOMIC DNA]</scope>
    <source>
        <strain evidence="2 3">GM-16</strain>
    </source>
</reference>
<dbReference type="OrthoDB" id="7431847at2"/>
<keyword evidence="3" id="KW-1185">Reference proteome</keyword>
<gene>
    <name evidence="2" type="ORF">EKN06_13725</name>
</gene>
<sequence length="319" mass="34205">MVFASQLFTDEDQERGFRAQVEGLLREGKPDQALAAVDTKLNEIAELPLAKLALAIDPDHVRITGWSAIAVTINSLDAHGQPISAVSIDFAGAADGDNSSGDAAAPALETSFYCDEVFPFSTSDRAAIVAGYGRAGARWQGGYEHLQDDIGVTGLHALYSAYLAVKTPMERGELTDLGDYDAPRLAAMRAAVLLHGAIAHTIEESGLPRPIAVLCGSNEAYPFFDAPVTSRAEYDDATDARAEAGDTDETLFTSLATLAPVRQNAGYHFTPETEHVSGRSLRHRFVRELQDGANDEEDAPAPQEVKSTSLLGRLFRRSA</sequence>